<organism evidence="1 2">
    <name type="scientific">Actinomycetospora lemnae</name>
    <dbReference type="NCBI Taxonomy" id="3019891"/>
    <lineage>
        <taxon>Bacteria</taxon>
        <taxon>Bacillati</taxon>
        <taxon>Actinomycetota</taxon>
        <taxon>Actinomycetes</taxon>
        <taxon>Pseudonocardiales</taxon>
        <taxon>Pseudonocardiaceae</taxon>
        <taxon>Actinomycetospora</taxon>
    </lineage>
</organism>
<dbReference type="Proteomes" id="UP001300763">
    <property type="component" value="Unassembled WGS sequence"/>
</dbReference>
<proteinExistence type="predicted"/>
<dbReference type="InterPro" id="IPR036513">
    <property type="entry name" value="STAS_dom_sf"/>
</dbReference>
<dbReference type="Gene3D" id="3.30.750.24">
    <property type="entry name" value="STAS domain"/>
    <property type="match status" value="1"/>
</dbReference>
<gene>
    <name evidence="1" type="ORF">PGB27_12590</name>
</gene>
<evidence type="ECO:0000313" key="1">
    <source>
        <dbReference type="EMBL" id="MDD7966177.1"/>
    </source>
</evidence>
<name>A0ABT5STK4_9PSEU</name>
<dbReference type="RefSeq" id="WP_274200707.1">
    <property type="nucleotide sequence ID" value="NZ_JAQZAO010000005.1"/>
</dbReference>
<evidence type="ECO:0008006" key="3">
    <source>
        <dbReference type="Google" id="ProtNLM"/>
    </source>
</evidence>
<reference evidence="1 2" key="1">
    <citation type="submission" date="2023-02" db="EMBL/GenBank/DDBJ databases">
        <title>Genome sequencing required for Actinomycetospora new species description.</title>
        <authorList>
            <person name="Saimee Y."/>
            <person name="Duangmal K."/>
        </authorList>
    </citation>
    <scope>NUCLEOTIDE SEQUENCE [LARGE SCALE GENOMIC DNA]</scope>
    <source>
        <strain evidence="1 2">DW7H6</strain>
    </source>
</reference>
<protein>
    <recommendedName>
        <fullName evidence="3">STAS domain-containing protein</fullName>
    </recommendedName>
</protein>
<comment type="caution">
    <text evidence="1">The sequence shown here is derived from an EMBL/GenBank/DDBJ whole genome shotgun (WGS) entry which is preliminary data.</text>
</comment>
<dbReference type="EMBL" id="JAQZAO010000005">
    <property type="protein sequence ID" value="MDD7966177.1"/>
    <property type="molecule type" value="Genomic_DNA"/>
</dbReference>
<accession>A0ABT5STK4</accession>
<keyword evidence="2" id="KW-1185">Reference proteome</keyword>
<evidence type="ECO:0000313" key="2">
    <source>
        <dbReference type="Proteomes" id="UP001300763"/>
    </source>
</evidence>
<sequence>MATTDDVTRRAHASAHLSVGGLGDDLAAASLRRSAEGLLTCGVAELTVDLSALDDAYPSFVNTLARLATTARAHSCELFLVGLHRPAVLVALDEAPLDELFAVYQAACLHDTAPTTTAPTTTAPPGHGRSAVSAWMPEPAPMTTSASAHGPVASAGPWGDSADATGAPRHARADHDIDSLIMSEGAGMTDTDNAQADRRVDRDRLVELHVLAANGDATAAAHADKWMVDDPVARRMWDSVARTCDELGESSA</sequence>